<dbReference type="InterPro" id="IPR050624">
    <property type="entry name" value="HTH-type_Tx_Regulator"/>
</dbReference>
<dbReference type="PANTHER" id="PTHR43479">
    <property type="entry name" value="ACREF/ENVCD OPERON REPRESSOR-RELATED"/>
    <property type="match status" value="1"/>
</dbReference>
<accession>A0AA37SMV8</accession>
<evidence type="ECO:0000256" key="1">
    <source>
        <dbReference type="ARBA" id="ARBA00023125"/>
    </source>
</evidence>
<comment type="caution">
    <text evidence="4">The sequence shown here is derived from an EMBL/GenBank/DDBJ whole genome shotgun (WGS) entry which is preliminary data.</text>
</comment>
<dbReference type="Gene3D" id="1.10.357.10">
    <property type="entry name" value="Tetracycline Repressor, domain 2"/>
    <property type="match status" value="1"/>
</dbReference>
<dbReference type="RefSeq" id="WP_235294621.1">
    <property type="nucleotide sequence ID" value="NZ_BSOH01000001.1"/>
</dbReference>
<reference evidence="4" key="2">
    <citation type="submission" date="2023-01" db="EMBL/GenBank/DDBJ databases">
        <title>Draft genome sequence of Portibacter lacus strain NBRC 108769.</title>
        <authorList>
            <person name="Sun Q."/>
            <person name="Mori K."/>
        </authorList>
    </citation>
    <scope>NUCLEOTIDE SEQUENCE</scope>
    <source>
        <strain evidence="4">NBRC 108769</strain>
    </source>
</reference>
<dbReference type="InterPro" id="IPR036271">
    <property type="entry name" value="Tet_transcr_reg_TetR-rel_C_sf"/>
</dbReference>
<reference evidence="4" key="1">
    <citation type="journal article" date="2014" name="Int. J. Syst. Evol. Microbiol.">
        <title>Complete genome sequence of Corynebacterium casei LMG S-19264T (=DSM 44701T), isolated from a smear-ripened cheese.</title>
        <authorList>
            <consortium name="US DOE Joint Genome Institute (JGI-PGF)"/>
            <person name="Walter F."/>
            <person name="Albersmeier A."/>
            <person name="Kalinowski J."/>
            <person name="Ruckert C."/>
        </authorList>
    </citation>
    <scope>NUCLEOTIDE SEQUENCE</scope>
    <source>
        <strain evidence="4">NBRC 108769</strain>
    </source>
</reference>
<dbReference type="InterPro" id="IPR009057">
    <property type="entry name" value="Homeodomain-like_sf"/>
</dbReference>
<keyword evidence="5" id="KW-1185">Reference proteome</keyword>
<feature type="DNA-binding region" description="H-T-H motif" evidence="2">
    <location>
        <begin position="37"/>
        <end position="56"/>
    </location>
</feature>
<feature type="domain" description="HTH tetR-type" evidence="3">
    <location>
        <begin position="14"/>
        <end position="74"/>
    </location>
</feature>
<dbReference type="InterPro" id="IPR041474">
    <property type="entry name" value="NicS_C"/>
</dbReference>
<dbReference type="SUPFAM" id="SSF48498">
    <property type="entry name" value="Tetracyclin repressor-like, C-terminal domain"/>
    <property type="match status" value="1"/>
</dbReference>
<evidence type="ECO:0000259" key="3">
    <source>
        <dbReference type="PROSITE" id="PS50977"/>
    </source>
</evidence>
<sequence>MEKRSPGRPNDKHSTDLDMIMRSSIKEFARQGYGGVTINSLAKKVGIADSLFHYHFGSKLNLWKSCMTLIGEEITLKFENLSKLSSDINGLDRLKLFNKQLVYVSAEYPEFQQIVVQEVFSESERSIWLISELLRPIYAYFSEILESEQEKGNMKKIPAANLTSFIIGSITTLFSRSFQMKKLYGIDAFSPEEIEKHAEVMNELIIGALKI</sequence>
<protein>
    <recommendedName>
        <fullName evidence="3">HTH tetR-type domain-containing protein</fullName>
    </recommendedName>
</protein>
<dbReference type="Proteomes" id="UP001156666">
    <property type="component" value="Unassembled WGS sequence"/>
</dbReference>
<evidence type="ECO:0000256" key="2">
    <source>
        <dbReference type="PROSITE-ProRule" id="PRU00335"/>
    </source>
</evidence>
<dbReference type="Pfam" id="PF17938">
    <property type="entry name" value="TetR_C_29"/>
    <property type="match status" value="1"/>
</dbReference>
<proteinExistence type="predicted"/>
<dbReference type="PANTHER" id="PTHR43479:SF11">
    <property type="entry name" value="ACREF_ENVCD OPERON REPRESSOR-RELATED"/>
    <property type="match status" value="1"/>
</dbReference>
<dbReference type="SUPFAM" id="SSF46689">
    <property type="entry name" value="Homeodomain-like"/>
    <property type="match status" value="1"/>
</dbReference>
<dbReference type="EMBL" id="BSOH01000001">
    <property type="protein sequence ID" value="GLR15801.1"/>
    <property type="molecule type" value="Genomic_DNA"/>
</dbReference>
<evidence type="ECO:0000313" key="4">
    <source>
        <dbReference type="EMBL" id="GLR15801.1"/>
    </source>
</evidence>
<dbReference type="GO" id="GO:0003677">
    <property type="term" value="F:DNA binding"/>
    <property type="evidence" value="ECO:0007669"/>
    <property type="project" value="UniProtKB-UniRule"/>
</dbReference>
<name>A0AA37SMV8_9BACT</name>
<dbReference type="Pfam" id="PF00440">
    <property type="entry name" value="TetR_N"/>
    <property type="match status" value="1"/>
</dbReference>
<evidence type="ECO:0000313" key="5">
    <source>
        <dbReference type="Proteomes" id="UP001156666"/>
    </source>
</evidence>
<gene>
    <name evidence="4" type="ORF">GCM10007940_04160</name>
</gene>
<dbReference type="InterPro" id="IPR001647">
    <property type="entry name" value="HTH_TetR"/>
</dbReference>
<keyword evidence="1 2" id="KW-0238">DNA-binding</keyword>
<dbReference type="PROSITE" id="PS50977">
    <property type="entry name" value="HTH_TETR_2"/>
    <property type="match status" value="1"/>
</dbReference>
<dbReference type="AlphaFoldDB" id="A0AA37SMV8"/>
<organism evidence="4 5">
    <name type="scientific">Portibacter lacus</name>
    <dbReference type="NCBI Taxonomy" id="1099794"/>
    <lineage>
        <taxon>Bacteria</taxon>
        <taxon>Pseudomonadati</taxon>
        <taxon>Bacteroidota</taxon>
        <taxon>Saprospiria</taxon>
        <taxon>Saprospirales</taxon>
        <taxon>Haliscomenobacteraceae</taxon>
        <taxon>Portibacter</taxon>
    </lineage>
</organism>